<dbReference type="AlphaFoldDB" id="A0A1E1MWK9"/>
<dbReference type="EMBL" id="FJVC01000770">
    <property type="protein sequence ID" value="CZT53437.1"/>
    <property type="molecule type" value="Genomic_DNA"/>
</dbReference>
<feature type="compositionally biased region" description="Low complexity" evidence="1">
    <location>
        <begin position="51"/>
        <end position="61"/>
    </location>
</feature>
<organism evidence="2 3">
    <name type="scientific">Rhynchosporium secalis</name>
    <name type="common">Barley scald fungus</name>
    <dbReference type="NCBI Taxonomy" id="38038"/>
    <lineage>
        <taxon>Eukaryota</taxon>
        <taxon>Fungi</taxon>
        <taxon>Dikarya</taxon>
        <taxon>Ascomycota</taxon>
        <taxon>Pezizomycotina</taxon>
        <taxon>Leotiomycetes</taxon>
        <taxon>Helotiales</taxon>
        <taxon>Ploettnerulaceae</taxon>
        <taxon>Rhynchosporium</taxon>
    </lineage>
</organism>
<reference evidence="3" key="1">
    <citation type="submission" date="2016-03" db="EMBL/GenBank/DDBJ databases">
        <authorList>
            <person name="Guldener U."/>
        </authorList>
    </citation>
    <scope>NUCLEOTIDE SEQUENCE [LARGE SCALE GENOMIC DNA]</scope>
</reference>
<name>A0A1E1MWK9_RHYSE</name>
<proteinExistence type="predicted"/>
<accession>A0A1E1MWK9</accession>
<gene>
    <name evidence="2" type="ORF">RSE6_15004</name>
</gene>
<evidence type="ECO:0000313" key="2">
    <source>
        <dbReference type="EMBL" id="CZT53437.1"/>
    </source>
</evidence>
<protein>
    <submittedName>
        <fullName evidence="2">Uncharacterized protein</fullName>
    </submittedName>
</protein>
<keyword evidence="3" id="KW-1185">Reference proteome</keyword>
<feature type="region of interest" description="Disordered" evidence="1">
    <location>
        <begin position="39"/>
        <end position="64"/>
    </location>
</feature>
<sequence>MLLRRSTRELSILDRLGFPTNKEKSESALVEENVRDTIKSETIKEEEDNLESNSDSDSFENATEAPIPRAELLKLIINTTTAPL</sequence>
<evidence type="ECO:0000313" key="3">
    <source>
        <dbReference type="Proteomes" id="UP000177625"/>
    </source>
</evidence>
<dbReference type="Proteomes" id="UP000177625">
    <property type="component" value="Unassembled WGS sequence"/>
</dbReference>
<evidence type="ECO:0000256" key="1">
    <source>
        <dbReference type="SAM" id="MobiDB-lite"/>
    </source>
</evidence>